<dbReference type="InterPro" id="IPR028161">
    <property type="entry name" value="Met8-like"/>
</dbReference>
<gene>
    <name evidence="9" type="ORF">SAMN05216353_1166</name>
</gene>
<dbReference type="AlphaFoldDB" id="A0A1I2MZG9"/>
<dbReference type="GO" id="GO:0019354">
    <property type="term" value="P:siroheme biosynthetic process"/>
    <property type="evidence" value="ECO:0007669"/>
    <property type="project" value="UniProtKB-UniPathway"/>
</dbReference>
<dbReference type="UniPathway" id="UPA00262">
    <property type="reaction ID" value="UER00222"/>
</dbReference>
<dbReference type="Gene3D" id="3.40.50.720">
    <property type="entry name" value="NAD(P)-binding Rossmann-like Domain"/>
    <property type="match status" value="1"/>
</dbReference>
<dbReference type="InterPro" id="IPR006367">
    <property type="entry name" value="Sirohaem_synthase_N"/>
</dbReference>
<sequence length="221" mass="25118">MAFTPLMIQLEDRKAVIIGGGKVACKRARTLIDTGAQVTIVSPHLTSELHAMAENAEVDWKKKTFQPKDIKDAYIVVIATNNELVNEQVWQSSAKVPLVNVTGQAERGNLQFPGHIKRGRLSIAVSTGGASPKLSARMKEELEQKYNHDYEDYVDFLYTCRQYIKRSRLSSEEKQETLKKLVEEDYMDETKQTSMLEWLKQEEEGGDDHEWTAREAGGRSR</sequence>
<protein>
    <recommendedName>
        <fullName evidence="2">precorrin-2 dehydrogenase</fullName>
        <ecNumber evidence="2">1.3.1.76</ecNumber>
    </recommendedName>
</protein>
<evidence type="ECO:0000256" key="1">
    <source>
        <dbReference type="ARBA" id="ARBA00005010"/>
    </source>
</evidence>
<dbReference type="GO" id="GO:0043115">
    <property type="term" value="F:precorrin-2 dehydrogenase activity"/>
    <property type="evidence" value="ECO:0007669"/>
    <property type="project" value="UniProtKB-EC"/>
</dbReference>
<name>A0A1I2MZG9_9BACI</name>
<feature type="domain" description="Siroheme synthase central" evidence="8">
    <location>
        <begin position="118"/>
        <end position="144"/>
    </location>
</feature>
<dbReference type="NCBIfam" id="TIGR01470">
    <property type="entry name" value="cysG_Nterm"/>
    <property type="match status" value="1"/>
</dbReference>
<dbReference type="Proteomes" id="UP000198897">
    <property type="component" value="Unassembled WGS sequence"/>
</dbReference>
<comment type="pathway">
    <text evidence="1">Porphyrin-containing compound metabolism; siroheme biosynthesis; sirohydrochlorin from precorrin-2: step 1/1.</text>
</comment>
<dbReference type="EC" id="1.3.1.76" evidence="2"/>
<keyword evidence="10" id="KW-1185">Reference proteome</keyword>
<evidence type="ECO:0000256" key="4">
    <source>
        <dbReference type="ARBA" id="ARBA00023027"/>
    </source>
</evidence>
<evidence type="ECO:0000256" key="6">
    <source>
        <dbReference type="ARBA" id="ARBA00047561"/>
    </source>
</evidence>
<reference evidence="10" key="1">
    <citation type="submission" date="2016-10" db="EMBL/GenBank/DDBJ databases">
        <authorList>
            <person name="Varghese N."/>
            <person name="Submissions S."/>
        </authorList>
    </citation>
    <scope>NUCLEOTIDE SEQUENCE [LARGE SCALE GENOMIC DNA]</scope>
    <source>
        <strain evidence="10">FP5</strain>
    </source>
</reference>
<dbReference type="SUPFAM" id="SSF75615">
    <property type="entry name" value="Siroheme synthase middle domains-like"/>
    <property type="match status" value="1"/>
</dbReference>
<dbReference type="PANTHER" id="PTHR35330:SF1">
    <property type="entry name" value="SIROHEME BIOSYNTHESIS PROTEIN MET8"/>
    <property type="match status" value="1"/>
</dbReference>
<dbReference type="Pfam" id="PF14824">
    <property type="entry name" value="Sirohm_synth_M"/>
    <property type="match status" value="1"/>
</dbReference>
<dbReference type="OrthoDB" id="9773765at2"/>
<dbReference type="InterPro" id="IPR042518">
    <property type="entry name" value="SirC_C"/>
</dbReference>
<feature type="region of interest" description="Disordered" evidence="7">
    <location>
        <begin position="199"/>
        <end position="221"/>
    </location>
</feature>
<evidence type="ECO:0000259" key="8">
    <source>
        <dbReference type="Pfam" id="PF14824"/>
    </source>
</evidence>
<proteinExistence type="predicted"/>
<evidence type="ECO:0000313" key="10">
    <source>
        <dbReference type="Proteomes" id="UP000198897"/>
    </source>
</evidence>
<dbReference type="PANTHER" id="PTHR35330">
    <property type="entry name" value="SIROHEME BIOSYNTHESIS PROTEIN MET8"/>
    <property type="match status" value="1"/>
</dbReference>
<dbReference type="Gene3D" id="1.10.8.610">
    <property type="entry name" value="SirC, precorrin-2 dehydrogenase, C-terminal helical domain-like"/>
    <property type="match status" value="1"/>
</dbReference>
<keyword evidence="3" id="KW-0560">Oxidoreductase</keyword>
<evidence type="ECO:0000313" key="9">
    <source>
        <dbReference type="EMBL" id="SFF96029.1"/>
    </source>
</evidence>
<dbReference type="EMBL" id="FOOG01000016">
    <property type="protein sequence ID" value="SFF96029.1"/>
    <property type="molecule type" value="Genomic_DNA"/>
</dbReference>
<dbReference type="NCBIfam" id="NF005222">
    <property type="entry name" value="PRK06718.1"/>
    <property type="match status" value="1"/>
</dbReference>
<dbReference type="Pfam" id="PF22440">
    <property type="entry name" value="SirC_C"/>
    <property type="match status" value="1"/>
</dbReference>
<comment type="catalytic activity">
    <reaction evidence="6">
        <text>precorrin-2 + NAD(+) = sirohydrochlorin + NADH + 2 H(+)</text>
        <dbReference type="Rhea" id="RHEA:15613"/>
        <dbReference type="ChEBI" id="CHEBI:15378"/>
        <dbReference type="ChEBI" id="CHEBI:57540"/>
        <dbReference type="ChEBI" id="CHEBI:57945"/>
        <dbReference type="ChEBI" id="CHEBI:58351"/>
        <dbReference type="ChEBI" id="CHEBI:58827"/>
        <dbReference type="EC" id="1.3.1.76"/>
    </reaction>
</comment>
<evidence type="ECO:0000256" key="3">
    <source>
        <dbReference type="ARBA" id="ARBA00023002"/>
    </source>
</evidence>
<keyword evidence="4" id="KW-0520">NAD</keyword>
<keyword evidence="5" id="KW-0627">Porphyrin biosynthesis</keyword>
<dbReference type="RefSeq" id="WP_089751953.1">
    <property type="nucleotide sequence ID" value="NZ_FOOG01000016.1"/>
</dbReference>
<organism evidence="9 10">
    <name type="scientific">Halobacillus alkaliphilus</name>
    <dbReference type="NCBI Taxonomy" id="396056"/>
    <lineage>
        <taxon>Bacteria</taxon>
        <taxon>Bacillati</taxon>
        <taxon>Bacillota</taxon>
        <taxon>Bacilli</taxon>
        <taxon>Bacillales</taxon>
        <taxon>Bacillaceae</taxon>
        <taxon>Halobacillus</taxon>
    </lineage>
</organism>
<dbReference type="Pfam" id="PF13241">
    <property type="entry name" value="NAD_binding_7"/>
    <property type="match status" value="1"/>
</dbReference>
<evidence type="ECO:0000256" key="5">
    <source>
        <dbReference type="ARBA" id="ARBA00023244"/>
    </source>
</evidence>
<evidence type="ECO:0000256" key="2">
    <source>
        <dbReference type="ARBA" id="ARBA00012400"/>
    </source>
</evidence>
<evidence type="ECO:0000256" key="7">
    <source>
        <dbReference type="SAM" id="MobiDB-lite"/>
    </source>
</evidence>
<dbReference type="GO" id="GO:0004325">
    <property type="term" value="F:ferrochelatase activity"/>
    <property type="evidence" value="ECO:0007669"/>
    <property type="project" value="InterPro"/>
</dbReference>
<accession>A0A1I2MZG9</accession>
<dbReference type="SUPFAM" id="SSF51735">
    <property type="entry name" value="NAD(P)-binding Rossmann-fold domains"/>
    <property type="match status" value="1"/>
</dbReference>
<dbReference type="InterPro" id="IPR036291">
    <property type="entry name" value="NAD(P)-bd_dom_sf"/>
</dbReference>
<dbReference type="InterPro" id="IPR028281">
    <property type="entry name" value="Sirohaem_synthase_central"/>
</dbReference>